<evidence type="ECO:0000313" key="2">
    <source>
        <dbReference type="Proteomes" id="UP000823773"/>
    </source>
</evidence>
<keyword evidence="2" id="KW-1185">Reference proteome</keyword>
<name>A0ACC5SU70_ENSAD</name>
<gene>
    <name evidence="1" type="ORF">J2Z19_002128</name>
</gene>
<proteinExistence type="predicted"/>
<comment type="caution">
    <text evidence="1">The sequence shown here is derived from an EMBL/GenBank/DDBJ whole genome shotgun (WGS) entry which is preliminary data.</text>
</comment>
<dbReference type="EMBL" id="JAGGJR010000003">
    <property type="protein sequence ID" value="MBP1872416.1"/>
    <property type="molecule type" value="Genomic_DNA"/>
</dbReference>
<dbReference type="Proteomes" id="UP000823773">
    <property type="component" value="Unassembled WGS sequence"/>
</dbReference>
<sequence>MRSIDRTELREMFPEPEALVVNKQLTWLDKHCLHFISLSPFLLMGTQGLHGADVSPRGDPKGFVKVIDPTTLLIPDRPGNNRLDTMENILNNPKVGCLFLAPGLGEILRINGEADLVVGEELELLAIQGRTPQVAVRLHVKEVFFHCSKAVIRSKIWNPATFATRQDFPPLGAILADQIAGLNKDEMIERIRVGDQKTLY</sequence>
<accession>A0ACC5SU70</accession>
<reference evidence="1" key="1">
    <citation type="submission" date="2021-03" db="EMBL/GenBank/DDBJ databases">
        <title>Genomic Encyclopedia of Type Strains, Phase IV (KMG-IV): sequencing the most valuable type-strain genomes for metagenomic binning, comparative biology and taxonomic classification.</title>
        <authorList>
            <person name="Goeker M."/>
        </authorList>
    </citation>
    <scope>NUCLEOTIDE SEQUENCE</scope>
    <source>
        <strain evidence="1">DSM 18131</strain>
    </source>
</reference>
<protein>
    <submittedName>
        <fullName evidence="1">PPOX class probable FMN-dependent enzyme</fullName>
    </submittedName>
</protein>
<organism evidence="1 2">
    <name type="scientific">Ensifer adhaerens</name>
    <name type="common">Sinorhizobium morelense</name>
    <dbReference type="NCBI Taxonomy" id="106592"/>
    <lineage>
        <taxon>Bacteria</taxon>
        <taxon>Pseudomonadati</taxon>
        <taxon>Pseudomonadota</taxon>
        <taxon>Alphaproteobacteria</taxon>
        <taxon>Hyphomicrobiales</taxon>
        <taxon>Rhizobiaceae</taxon>
        <taxon>Sinorhizobium/Ensifer group</taxon>
        <taxon>Ensifer</taxon>
    </lineage>
</organism>
<evidence type="ECO:0000313" key="1">
    <source>
        <dbReference type="EMBL" id="MBP1872416.1"/>
    </source>
</evidence>